<dbReference type="EMBL" id="CP037940">
    <property type="protein sequence ID" value="QBO36743.1"/>
    <property type="molecule type" value="Genomic_DNA"/>
</dbReference>
<keyword evidence="4 9" id="KW-0762">Sugar transport</keyword>
<feature type="transmembrane region" description="Helical" evidence="8">
    <location>
        <begin position="262"/>
        <end position="283"/>
    </location>
</feature>
<dbReference type="OrthoDB" id="1452595at2"/>
<comment type="similarity">
    <text evidence="2">Belongs to the GRP transporter (TC 2.A.7.5) family.</text>
</comment>
<evidence type="ECO:0000256" key="2">
    <source>
        <dbReference type="ARBA" id="ARBA00006117"/>
    </source>
</evidence>
<evidence type="ECO:0000313" key="9">
    <source>
        <dbReference type="EMBL" id="QBO36743.1"/>
    </source>
</evidence>
<dbReference type="KEGG" id="wei:EQG49_09860"/>
<dbReference type="AlphaFoldDB" id="A0A4P6YVG9"/>
<feature type="transmembrane region" description="Helical" evidence="8">
    <location>
        <begin position="120"/>
        <end position="139"/>
    </location>
</feature>
<dbReference type="Pfam" id="PF06800">
    <property type="entry name" value="Sugar_transport"/>
    <property type="match status" value="1"/>
</dbReference>
<dbReference type="PANTHER" id="PTHR16119:SF17">
    <property type="entry name" value="TRANSMEMBRANE PROTEIN 144"/>
    <property type="match status" value="1"/>
</dbReference>
<feature type="transmembrane region" description="Helical" evidence="8">
    <location>
        <begin position="204"/>
        <end position="223"/>
    </location>
</feature>
<protein>
    <submittedName>
        <fullName evidence="9">Glucose transporter</fullName>
    </submittedName>
</protein>
<evidence type="ECO:0000256" key="1">
    <source>
        <dbReference type="ARBA" id="ARBA00004651"/>
    </source>
</evidence>
<dbReference type="CDD" id="cd23110">
    <property type="entry name" value="GRP"/>
    <property type="match status" value="1"/>
</dbReference>
<evidence type="ECO:0000256" key="3">
    <source>
        <dbReference type="ARBA" id="ARBA00022448"/>
    </source>
</evidence>
<dbReference type="GO" id="GO:0005886">
    <property type="term" value="C:plasma membrane"/>
    <property type="evidence" value="ECO:0007669"/>
    <property type="project" value="UniProtKB-SubCell"/>
</dbReference>
<dbReference type="SUPFAM" id="SSF103481">
    <property type="entry name" value="Multidrug resistance efflux transporter EmrE"/>
    <property type="match status" value="2"/>
</dbReference>
<organism evidence="9 10">
    <name type="scientific">Periweissella cryptocerci</name>
    <dbReference type="NCBI Taxonomy" id="2506420"/>
    <lineage>
        <taxon>Bacteria</taxon>
        <taxon>Bacillati</taxon>
        <taxon>Bacillota</taxon>
        <taxon>Bacilli</taxon>
        <taxon>Lactobacillales</taxon>
        <taxon>Lactobacillaceae</taxon>
        <taxon>Periweissella</taxon>
    </lineage>
</organism>
<evidence type="ECO:0000256" key="5">
    <source>
        <dbReference type="ARBA" id="ARBA00022692"/>
    </source>
</evidence>
<sequence>MLTYLIALIPALAWGSTGLFSTKLGGSAGQQTLGMTIGAMAFGFLTFIAFVIPQGINVSSHIWIAGLLSGLLWAVGQAGQFTAIKAMGVSNAIPWSTAGQIVGNAALAATILGEWSTARMWIFGVISIFLVVLGAILTAKRDKAIKTGDEQMQMETTRGLIAVLISTIGYSGYYIVPNYMRKIGYISHLIADKNNGVDYMTATIFPQSIGMVIGAIIIVTLFMRESKTMFQAPTWRNMLTGAVWGVGNLAMFISAANPNMGQAIAVTMSQMGIIVGTFGGIYILHERKTKKQMGFIVVGSIMIVIGGILISNLPK</sequence>
<dbReference type="InterPro" id="IPR037185">
    <property type="entry name" value="EmrE-like"/>
</dbReference>
<gene>
    <name evidence="9" type="ORF">EQG49_09860</name>
</gene>
<feature type="transmembrane region" description="Helical" evidence="8">
    <location>
        <begin position="31"/>
        <end position="52"/>
    </location>
</feature>
<name>A0A4P6YVG9_9LACO</name>
<feature type="transmembrane region" description="Helical" evidence="8">
    <location>
        <begin position="235"/>
        <end position="256"/>
    </location>
</feature>
<evidence type="ECO:0000256" key="4">
    <source>
        <dbReference type="ARBA" id="ARBA00022597"/>
    </source>
</evidence>
<feature type="transmembrane region" description="Helical" evidence="8">
    <location>
        <begin position="64"/>
        <end position="84"/>
    </location>
</feature>
<accession>A0A4P6YVG9</accession>
<feature type="transmembrane region" description="Helical" evidence="8">
    <location>
        <begin position="159"/>
        <end position="176"/>
    </location>
</feature>
<dbReference type="Proteomes" id="UP000292886">
    <property type="component" value="Chromosome"/>
</dbReference>
<keyword evidence="10" id="KW-1185">Reference proteome</keyword>
<dbReference type="RefSeq" id="WP_133363820.1">
    <property type="nucleotide sequence ID" value="NZ_CP037940.1"/>
</dbReference>
<feature type="transmembrane region" description="Helical" evidence="8">
    <location>
        <begin position="295"/>
        <end position="313"/>
    </location>
</feature>
<evidence type="ECO:0000256" key="8">
    <source>
        <dbReference type="SAM" id="Phobius"/>
    </source>
</evidence>
<evidence type="ECO:0000256" key="6">
    <source>
        <dbReference type="ARBA" id="ARBA00022989"/>
    </source>
</evidence>
<dbReference type="InterPro" id="IPR010651">
    <property type="entry name" value="Sugar_transport"/>
</dbReference>
<evidence type="ECO:0000313" key="10">
    <source>
        <dbReference type="Proteomes" id="UP000292886"/>
    </source>
</evidence>
<evidence type="ECO:0000256" key="7">
    <source>
        <dbReference type="ARBA" id="ARBA00023136"/>
    </source>
</evidence>
<dbReference type="GO" id="GO:0015144">
    <property type="term" value="F:carbohydrate transmembrane transporter activity"/>
    <property type="evidence" value="ECO:0007669"/>
    <property type="project" value="InterPro"/>
</dbReference>
<keyword evidence="7 8" id="KW-0472">Membrane</keyword>
<comment type="subcellular location">
    <subcellularLocation>
        <location evidence="1">Cell membrane</location>
        <topology evidence="1">Multi-pass membrane protein</topology>
    </subcellularLocation>
</comment>
<dbReference type="PANTHER" id="PTHR16119">
    <property type="entry name" value="TRANSMEMBRANE PROTEIN 144"/>
    <property type="match status" value="1"/>
</dbReference>
<proteinExistence type="inferred from homology"/>
<keyword evidence="5 8" id="KW-0812">Transmembrane</keyword>
<keyword evidence="3" id="KW-0813">Transport</keyword>
<keyword evidence="6 8" id="KW-1133">Transmembrane helix</keyword>
<reference evidence="10" key="1">
    <citation type="submission" date="2019-03" db="EMBL/GenBank/DDBJ databases">
        <title>Weissella sp. 26KH-42 Genome sequencing.</title>
        <authorList>
            <person name="Heo J."/>
            <person name="Kim S.-J."/>
            <person name="Kim J.-S."/>
            <person name="Hong S.-B."/>
            <person name="Kwon S.-W."/>
        </authorList>
    </citation>
    <scope>NUCLEOTIDE SEQUENCE [LARGE SCALE GENOMIC DNA]</scope>
    <source>
        <strain evidence="10">26KH-42</strain>
    </source>
</reference>